<dbReference type="Gene3D" id="1.20.144.10">
    <property type="entry name" value="Phosphatidic acid phosphatase type 2/haloperoxidase"/>
    <property type="match status" value="1"/>
</dbReference>
<dbReference type="Proteomes" id="UP000321523">
    <property type="component" value="Unassembled WGS sequence"/>
</dbReference>
<sequence length="240" mass="27188">MAFSKSKSKSKSKTYTKPGTTFSINGWDPEMAALIELPNFFEIPGWRDHDIPLPPDPDETEMEIRDLLAKQQQIRSDPSMWLVRKAEIEAEANDDAFYMRRLVSLTPSGSSGATDVLIDAMFHLGFIVVATYKKKFMRLRPSQIEPKLRPLLPVPHHPAYPSGHALQYLLIAKALSTVIHNDELGIELFRIARRVAENREWAGLHYASDTVGSEHLALALFPAVTEAYRDTFQNAAREWI</sequence>
<evidence type="ECO:0008006" key="3">
    <source>
        <dbReference type="Google" id="ProtNLM"/>
    </source>
</evidence>
<accession>A0A512DNB1</accession>
<dbReference type="SUPFAM" id="SSF48317">
    <property type="entry name" value="Acid phosphatase/Vanadium-dependent haloperoxidase"/>
    <property type="match status" value="1"/>
</dbReference>
<dbReference type="RefSeq" id="WP_052831480.1">
    <property type="nucleotide sequence ID" value="NZ_BJYZ01000008.1"/>
</dbReference>
<dbReference type="AlphaFoldDB" id="A0A512DNB1"/>
<evidence type="ECO:0000313" key="2">
    <source>
        <dbReference type="Proteomes" id="UP000321523"/>
    </source>
</evidence>
<gene>
    <name evidence="1" type="ORF">SAE02_21120</name>
</gene>
<dbReference type="InterPro" id="IPR036938">
    <property type="entry name" value="PAP2/HPO_sf"/>
</dbReference>
<organism evidence="1 2">
    <name type="scientific">Skermanella aerolata</name>
    <dbReference type="NCBI Taxonomy" id="393310"/>
    <lineage>
        <taxon>Bacteria</taxon>
        <taxon>Pseudomonadati</taxon>
        <taxon>Pseudomonadota</taxon>
        <taxon>Alphaproteobacteria</taxon>
        <taxon>Rhodospirillales</taxon>
        <taxon>Azospirillaceae</taxon>
        <taxon>Skermanella</taxon>
    </lineage>
</organism>
<comment type="caution">
    <text evidence="1">The sequence shown here is derived from an EMBL/GenBank/DDBJ whole genome shotgun (WGS) entry which is preliminary data.</text>
</comment>
<keyword evidence="2" id="KW-1185">Reference proteome</keyword>
<dbReference type="OrthoDB" id="9780507at2"/>
<name>A0A512DNB1_9PROT</name>
<evidence type="ECO:0000313" key="1">
    <source>
        <dbReference type="EMBL" id="GEO37964.1"/>
    </source>
</evidence>
<proteinExistence type="predicted"/>
<dbReference type="EMBL" id="BJYZ01000008">
    <property type="protein sequence ID" value="GEO37964.1"/>
    <property type="molecule type" value="Genomic_DNA"/>
</dbReference>
<reference evidence="1 2" key="1">
    <citation type="submission" date="2019-07" db="EMBL/GenBank/DDBJ databases">
        <title>Whole genome shotgun sequence of Skermanella aerolata NBRC 106429.</title>
        <authorList>
            <person name="Hosoyama A."/>
            <person name="Uohara A."/>
            <person name="Ohji S."/>
            <person name="Ichikawa N."/>
        </authorList>
    </citation>
    <scope>NUCLEOTIDE SEQUENCE [LARGE SCALE GENOMIC DNA]</scope>
    <source>
        <strain evidence="1 2">NBRC 106429</strain>
    </source>
</reference>
<protein>
    <recommendedName>
        <fullName evidence="3">Phosphatidic acid phosphatase type 2/haloperoxidase domain-containing protein</fullName>
    </recommendedName>
</protein>